<dbReference type="Proteomes" id="UP000689195">
    <property type="component" value="Unassembled WGS sequence"/>
</dbReference>
<reference evidence="2" key="1">
    <citation type="submission" date="2021-01" db="EMBL/GenBank/DDBJ databases">
        <authorList>
            <consortium name="Genoscope - CEA"/>
            <person name="William W."/>
        </authorList>
    </citation>
    <scope>NUCLEOTIDE SEQUENCE</scope>
</reference>
<sequence length="253" mass="30709">MQETQSNNKYITLDITTQQLEGSEQAQQRESRTKKKLQLNKQSNLHNIFFWQQDNTSFEIRQFLQQQIRADFTMKILICLTMVLKFTFVMVLVTAGQQKKCYYHFGNFAQWGVNISVIIISIGCFMFPQLFLQYFTSMYFVEDFIFYFLDPWQQIFVSQSHMNLEQDLCSRQKESPLSLFWLWLLIHLRLYTDYHIEVQCIHFTLAQFVYLFRHWQLCQFQLEYIQTMLFQYFYALSSQLEMVLFDFGNTNDY</sequence>
<keyword evidence="1" id="KW-1133">Transmembrane helix</keyword>
<dbReference type="EMBL" id="CAJJDO010000191">
    <property type="protein sequence ID" value="CAD8213958.1"/>
    <property type="molecule type" value="Genomic_DNA"/>
</dbReference>
<feature type="transmembrane region" description="Helical" evidence="1">
    <location>
        <begin position="76"/>
        <end position="96"/>
    </location>
</feature>
<protein>
    <recommendedName>
        <fullName evidence="4">Transmembrane protein</fullName>
    </recommendedName>
</protein>
<evidence type="ECO:0000313" key="2">
    <source>
        <dbReference type="EMBL" id="CAD8213958.1"/>
    </source>
</evidence>
<name>A0A8S1YKD7_9CILI</name>
<evidence type="ECO:0000256" key="1">
    <source>
        <dbReference type="SAM" id="Phobius"/>
    </source>
</evidence>
<keyword evidence="1" id="KW-0812">Transmembrane</keyword>
<comment type="caution">
    <text evidence="2">The sequence shown here is derived from an EMBL/GenBank/DDBJ whole genome shotgun (WGS) entry which is preliminary data.</text>
</comment>
<accession>A0A8S1YKD7</accession>
<keyword evidence="1" id="KW-0472">Membrane</keyword>
<keyword evidence="3" id="KW-1185">Reference proteome</keyword>
<gene>
    <name evidence="2" type="ORF">PPENT_87.1.T1910015</name>
</gene>
<evidence type="ECO:0000313" key="3">
    <source>
        <dbReference type="Proteomes" id="UP000689195"/>
    </source>
</evidence>
<organism evidence="2 3">
    <name type="scientific">Paramecium pentaurelia</name>
    <dbReference type="NCBI Taxonomy" id="43138"/>
    <lineage>
        <taxon>Eukaryota</taxon>
        <taxon>Sar</taxon>
        <taxon>Alveolata</taxon>
        <taxon>Ciliophora</taxon>
        <taxon>Intramacronucleata</taxon>
        <taxon>Oligohymenophorea</taxon>
        <taxon>Peniculida</taxon>
        <taxon>Parameciidae</taxon>
        <taxon>Paramecium</taxon>
    </lineage>
</organism>
<evidence type="ECO:0008006" key="4">
    <source>
        <dbReference type="Google" id="ProtNLM"/>
    </source>
</evidence>
<proteinExistence type="predicted"/>
<dbReference type="AlphaFoldDB" id="A0A8S1YKD7"/>
<feature type="transmembrane region" description="Helical" evidence="1">
    <location>
        <begin position="108"/>
        <end position="132"/>
    </location>
</feature>